<evidence type="ECO:0000313" key="1">
    <source>
        <dbReference type="EMBL" id="KAJ1913592.1"/>
    </source>
</evidence>
<dbReference type="EMBL" id="JANBPU010000252">
    <property type="protein sequence ID" value="KAJ1913592.1"/>
    <property type="molecule type" value="Genomic_DNA"/>
</dbReference>
<organism evidence="1 2">
    <name type="scientific">Mycoemilia scoparia</name>
    <dbReference type="NCBI Taxonomy" id="417184"/>
    <lineage>
        <taxon>Eukaryota</taxon>
        <taxon>Fungi</taxon>
        <taxon>Fungi incertae sedis</taxon>
        <taxon>Zoopagomycota</taxon>
        <taxon>Kickxellomycotina</taxon>
        <taxon>Kickxellomycetes</taxon>
        <taxon>Kickxellales</taxon>
        <taxon>Kickxellaceae</taxon>
        <taxon>Mycoemilia</taxon>
    </lineage>
</organism>
<protein>
    <submittedName>
        <fullName evidence="1">Uncharacterized protein</fullName>
    </submittedName>
</protein>
<comment type="caution">
    <text evidence="1">The sequence shown here is derived from an EMBL/GenBank/DDBJ whole genome shotgun (WGS) entry which is preliminary data.</text>
</comment>
<evidence type="ECO:0000313" key="2">
    <source>
        <dbReference type="Proteomes" id="UP001150538"/>
    </source>
</evidence>
<dbReference type="AlphaFoldDB" id="A0A9W8DQ38"/>
<name>A0A9W8DQ38_9FUNG</name>
<keyword evidence="2" id="KW-1185">Reference proteome</keyword>
<reference evidence="1" key="1">
    <citation type="submission" date="2022-07" db="EMBL/GenBank/DDBJ databases">
        <title>Phylogenomic reconstructions and comparative analyses of Kickxellomycotina fungi.</title>
        <authorList>
            <person name="Reynolds N.K."/>
            <person name="Stajich J.E."/>
            <person name="Barry K."/>
            <person name="Grigoriev I.V."/>
            <person name="Crous P."/>
            <person name="Smith M.E."/>
        </authorList>
    </citation>
    <scope>NUCLEOTIDE SEQUENCE</scope>
    <source>
        <strain evidence="1">NBRC 100468</strain>
    </source>
</reference>
<proteinExistence type="predicted"/>
<sequence length="166" mass="18465">MDTTSTITTQPTVATTSASSSHYSDSSEMSCKFHQITLKYDDLFGNLCIIFISSLGHLVEVDRTMPKVSLDVKDILSKINTGNDEDSSVALVRKFCKEMQSVIQNNIEWLKSNTHGLDSTRKFGQDPDQDDSSNVEDGYIVEDIEKEGDSIPFVTSDMETLVLIKI</sequence>
<gene>
    <name evidence="1" type="ORF">H4219_005145</name>
</gene>
<dbReference type="Proteomes" id="UP001150538">
    <property type="component" value="Unassembled WGS sequence"/>
</dbReference>
<accession>A0A9W8DQ38</accession>